<reference evidence="10" key="1">
    <citation type="submission" date="2020-08" db="EMBL/GenBank/DDBJ databases">
        <title>Genomic Encyclopedia of Type Strains, Phase IV (KMG-IV): sequencing the most valuable type-strain genomes for metagenomic binning, comparative biology and taxonomic classification.</title>
        <authorList>
            <person name="Goeker M."/>
        </authorList>
    </citation>
    <scope>NUCLEOTIDE SEQUENCE [LARGE SCALE GENOMIC DNA]</scope>
    <source>
        <strain evidence="10">DSM 105720</strain>
    </source>
</reference>
<feature type="binding site" evidence="8">
    <location>
        <position position="82"/>
    </location>
    <ligand>
        <name>Zn(2+)</name>
        <dbReference type="ChEBI" id="CHEBI:29105"/>
    </ligand>
</feature>
<comment type="function">
    <text evidence="8">Catalyzes the hydrolytic cleavage of the carbon-nitrogen bond in imidazolone-5-propanoate to yield N-formimidoyl-L-glutamate. It is the third step in the universal histidine degradation pathway.</text>
</comment>
<dbReference type="SUPFAM" id="SSF51556">
    <property type="entry name" value="Metallo-dependent hydrolases"/>
    <property type="match status" value="1"/>
</dbReference>
<dbReference type="NCBIfam" id="TIGR01224">
    <property type="entry name" value="hutI"/>
    <property type="match status" value="1"/>
</dbReference>
<dbReference type="InterPro" id="IPR011059">
    <property type="entry name" value="Metal-dep_hydrolase_composite"/>
</dbReference>
<evidence type="ECO:0000256" key="1">
    <source>
        <dbReference type="ARBA" id="ARBA00012864"/>
    </source>
</evidence>
<dbReference type="EMBL" id="JACIER010000011">
    <property type="protein sequence ID" value="MBB4045053.1"/>
    <property type="molecule type" value="Genomic_DNA"/>
</dbReference>
<dbReference type="Gene3D" id="2.30.40.10">
    <property type="entry name" value="Urease, subunit C, domain 1"/>
    <property type="match status" value="1"/>
</dbReference>
<keyword evidence="11" id="KW-1185">Reference proteome</keyword>
<dbReference type="GO" id="GO:0019556">
    <property type="term" value="P:L-histidine catabolic process to glutamate and formamide"/>
    <property type="evidence" value="ECO:0007669"/>
    <property type="project" value="UniProtKB-UniRule"/>
</dbReference>
<sequence>MNENLIIFNARIVTPEGFTARKGSEMAHLRVIENGTVEVTDGIITYVGQNRGETRDGYYQHYWHYNARGRCLLPGFVDSHTHFVFGGERAEEFSWRLKGESYMSIMERGGGIASTVKATRELGFLKLRSAAEGYLKKMSLMGVTTVEGKSGYGLDRETELLQLKIMRSLGNDEQRRIDIVPTFLGAHALPTEYAGRADEYIDFLIDEMLPVVAENQLAEFCDVFCEKGVFSIEQSRRLLTAAQAYGLSAKLHADEIYPLGGAELAAELGALSADHLLQASDAGIRAMADAGVVATLLPLTAFALNEPYARGREMIDAGCAVALATDLNPGSCFSGSVPLTIALACIYMKLTIEETITALTLNGAAALRRADRIGSIEVGKQGDFIVLNSDNYHILPYYIGMNSVIMTIKGGMLYPVGS</sequence>
<comment type="pathway">
    <text evidence="8">Amino-acid degradation; L-histidine degradation into L-glutamate; N-formimidoyl-L-glutamate from L-histidine: step 3/3.</text>
</comment>
<evidence type="ECO:0000259" key="9">
    <source>
        <dbReference type="Pfam" id="PF07969"/>
    </source>
</evidence>
<dbReference type="GO" id="GO:0008270">
    <property type="term" value="F:zinc ion binding"/>
    <property type="evidence" value="ECO:0007669"/>
    <property type="project" value="UniProtKB-UniRule"/>
</dbReference>
<dbReference type="CDD" id="cd01296">
    <property type="entry name" value="Imidazolone-5PH"/>
    <property type="match status" value="1"/>
</dbReference>
<feature type="binding site" evidence="8">
    <location>
        <position position="82"/>
    </location>
    <ligand>
        <name>Fe(3+)</name>
        <dbReference type="ChEBI" id="CHEBI:29034"/>
    </ligand>
</feature>
<feature type="binding site" evidence="8">
    <location>
        <position position="152"/>
    </location>
    <ligand>
        <name>N-formimidoyl-L-glutamate</name>
        <dbReference type="ChEBI" id="CHEBI:58928"/>
    </ligand>
</feature>
<keyword evidence="7 8" id="KW-0408">Iron</keyword>
<feature type="domain" description="Amidohydrolase 3" evidence="9">
    <location>
        <begin position="135"/>
        <end position="411"/>
    </location>
</feature>
<dbReference type="GO" id="GO:0019557">
    <property type="term" value="P:L-histidine catabolic process to glutamate and formate"/>
    <property type="evidence" value="ECO:0007669"/>
    <property type="project" value="UniProtKB-UniPathway"/>
</dbReference>
<gene>
    <name evidence="8" type="primary">hutI</name>
    <name evidence="10" type="ORF">GGR06_002855</name>
</gene>
<evidence type="ECO:0000313" key="11">
    <source>
        <dbReference type="Proteomes" id="UP000560658"/>
    </source>
</evidence>
<feature type="binding site" evidence="8">
    <location>
        <position position="80"/>
    </location>
    <ligand>
        <name>Fe(3+)</name>
        <dbReference type="ChEBI" id="CHEBI:29034"/>
    </ligand>
</feature>
<evidence type="ECO:0000256" key="7">
    <source>
        <dbReference type="ARBA" id="ARBA00023004"/>
    </source>
</evidence>
<comment type="similarity">
    <text evidence="8">Belongs to the metallo-dependent hydrolases superfamily. HutI family.</text>
</comment>
<evidence type="ECO:0000256" key="6">
    <source>
        <dbReference type="ARBA" id="ARBA00022833"/>
    </source>
</evidence>
<dbReference type="UniPathway" id="UPA00379">
    <property type="reaction ID" value="UER00551"/>
</dbReference>
<feature type="binding site" evidence="8">
    <location>
        <position position="89"/>
    </location>
    <ligand>
        <name>4-imidazolone-5-propanoate</name>
        <dbReference type="ChEBI" id="CHEBI:77893"/>
    </ligand>
</feature>
<feature type="binding site" evidence="8">
    <location>
        <position position="152"/>
    </location>
    <ligand>
        <name>4-imidazolone-5-propanoate</name>
        <dbReference type="ChEBI" id="CHEBI:77893"/>
    </ligand>
</feature>
<dbReference type="InterPro" id="IPR005920">
    <property type="entry name" value="HutI"/>
</dbReference>
<feature type="binding site" evidence="8">
    <location>
        <position position="252"/>
    </location>
    <ligand>
        <name>Zn(2+)</name>
        <dbReference type="ChEBI" id="CHEBI:29105"/>
    </ligand>
</feature>
<dbReference type="InterPro" id="IPR013108">
    <property type="entry name" value="Amidohydro_3"/>
</dbReference>
<dbReference type="EC" id="3.5.2.7" evidence="1 8"/>
<dbReference type="PANTHER" id="PTHR42752">
    <property type="entry name" value="IMIDAZOLONEPROPIONASE"/>
    <property type="match status" value="1"/>
</dbReference>
<feature type="binding site" evidence="8">
    <location>
        <position position="80"/>
    </location>
    <ligand>
        <name>Zn(2+)</name>
        <dbReference type="ChEBI" id="CHEBI:29105"/>
    </ligand>
</feature>
<dbReference type="Pfam" id="PF07969">
    <property type="entry name" value="Amidohydro_3"/>
    <property type="match status" value="1"/>
</dbReference>
<feature type="binding site" evidence="8">
    <location>
        <position position="326"/>
    </location>
    <ligand>
        <name>Fe(3+)</name>
        <dbReference type="ChEBI" id="CHEBI:29034"/>
    </ligand>
</feature>
<keyword evidence="3 8" id="KW-0479">Metal-binding</keyword>
<feature type="binding site" evidence="8">
    <location>
        <position position="328"/>
    </location>
    <ligand>
        <name>N-formimidoyl-L-glutamate</name>
        <dbReference type="ChEBI" id="CHEBI:58928"/>
    </ligand>
</feature>
<evidence type="ECO:0000256" key="2">
    <source>
        <dbReference type="ARBA" id="ARBA00022490"/>
    </source>
</evidence>
<keyword evidence="6 8" id="KW-0862">Zinc</keyword>
<feature type="binding site" evidence="8">
    <location>
        <position position="255"/>
    </location>
    <ligand>
        <name>4-imidazolone-5-propanoate</name>
        <dbReference type="ChEBI" id="CHEBI:77893"/>
    </ligand>
</feature>
<dbReference type="GO" id="GO:0050480">
    <property type="term" value="F:imidazolonepropionase activity"/>
    <property type="evidence" value="ECO:0007669"/>
    <property type="project" value="UniProtKB-UniRule"/>
</dbReference>
<dbReference type="SUPFAM" id="SSF51338">
    <property type="entry name" value="Composite domain of metallo-dependent hydrolases"/>
    <property type="match status" value="1"/>
</dbReference>
<evidence type="ECO:0000256" key="8">
    <source>
        <dbReference type="HAMAP-Rule" id="MF_00372"/>
    </source>
</evidence>
<feature type="binding site" evidence="8">
    <location>
        <position position="252"/>
    </location>
    <ligand>
        <name>Fe(3+)</name>
        <dbReference type="ChEBI" id="CHEBI:29034"/>
    </ligand>
</feature>
<feature type="binding site" evidence="8">
    <location>
        <position position="326"/>
    </location>
    <ligand>
        <name>Zn(2+)</name>
        <dbReference type="ChEBI" id="CHEBI:29105"/>
    </ligand>
</feature>
<comment type="subcellular location">
    <subcellularLocation>
        <location evidence="8">Cytoplasm</location>
    </subcellularLocation>
</comment>
<comment type="caution">
    <text evidence="10">The sequence shown here is derived from an EMBL/GenBank/DDBJ whole genome shotgun (WGS) entry which is preliminary data.</text>
</comment>
<feature type="binding site" evidence="8">
    <location>
        <position position="187"/>
    </location>
    <ligand>
        <name>4-imidazolone-5-propanoate</name>
        <dbReference type="ChEBI" id="CHEBI:77893"/>
    </ligand>
</feature>
<proteinExistence type="inferred from homology"/>
<dbReference type="RefSeq" id="WP_183209005.1">
    <property type="nucleotide sequence ID" value="NZ_JACIER010000011.1"/>
</dbReference>
<dbReference type="FunFam" id="3.20.20.140:FF:000007">
    <property type="entry name" value="Imidazolonepropionase"/>
    <property type="match status" value="1"/>
</dbReference>
<evidence type="ECO:0000313" key="10">
    <source>
        <dbReference type="EMBL" id="MBB4045053.1"/>
    </source>
</evidence>
<protein>
    <recommendedName>
        <fullName evidence="1 8">Imidazolonepropionase</fullName>
        <ecNumber evidence="1 8">3.5.2.7</ecNumber>
    </recommendedName>
    <alternativeName>
        <fullName evidence="8">Imidazolone-5-propionate hydrolase</fullName>
    </alternativeName>
</protein>
<dbReference type="PANTHER" id="PTHR42752:SF1">
    <property type="entry name" value="IMIDAZOLONEPROPIONASE-RELATED"/>
    <property type="match status" value="1"/>
</dbReference>
<keyword evidence="5 8" id="KW-0369">Histidine metabolism</keyword>
<organism evidence="10 11">
    <name type="scientific">Bacteroides reticulotermitis</name>
    <dbReference type="NCBI Taxonomy" id="1133319"/>
    <lineage>
        <taxon>Bacteria</taxon>
        <taxon>Pseudomonadati</taxon>
        <taxon>Bacteroidota</taxon>
        <taxon>Bacteroidia</taxon>
        <taxon>Bacteroidales</taxon>
        <taxon>Bacteroidaceae</taxon>
        <taxon>Bacteroides</taxon>
    </lineage>
</organism>
<evidence type="ECO:0000256" key="5">
    <source>
        <dbReference type="ARBA" id="ARBA00022808"/>
    </source>
</evidence>
<accession>A0A840D975</accession>
<keyword evidence="4 8" id="KW-0378">Hydrolase</keyword>
<name>A0A840D975_9BACE</name>
<feature type="binding site" evidence="8">
    <location>
        <position position="331"/>
    </location>
    <ligand>
        <name>4-imidazolone-5-propanoate</name>
        <dbReference type="ChEBI" id="CHEBI:77893"/>
    </ligand>
</feature>
<evidence type="ECO:0000256" key="3">
    <source>
        <dbReference type="ARBA" id="ARBA00022723"/>
    </source>
</evidence>
<dbReference type="Gene3D" id="3.20.20.140">
    <property type="entry name" value="Metal-dependent hydrolases"/>
    <property type="match status" value="1"/>
</dbReference>
<keyword evidence="2 8" id="KW-0963">Cytoplasm</keyword>
<dbReference type="Proteomes" id="UP000560658">
    <property type="component" value="Unassembled WGS sequence"/>
</dbReference>
<dbReference type="AlphaFoldDB" id="A0A840D975"/>
<dbReference type="InterPro" id="IPR032466">
    <property type="entry name" value="Metal_Hydrolase"/>
</dbReference>
<dbReference type="GO" id="GO:0005737">
    <property type="term" value="C:cytoplasm"/>
    <property type="evidence" value="ECO:0007669"/>
    <property type="project" value="UniProtKB-SubCell"/>
</dbReference>
<comment type="catalytic activity">
    <reaction evidence="8">
        <text>4-imidazolone-5-propanoate + H2O = N-formimidoyl-L-glutamate</text>
        <dbReference type="Rhea" id="RHEA:23660"/>
        <dbReference type="ChEBI" id="CHEBI:15377"/>
        <dbReference type="ChEBI" id="CHEBI:58928"/>
        <dbReference type="ChEBI" id="CHEBI:77893"/>
        <dbReference type="EC" id="3.5.2.7"/>
    </reaction>
</comment>
<comment type="cofactor">
    <cofactor evidence="8">
        <name>Zn(2+)</name>
        <dbReference type="ChEBI" id="CHEBI:29105"/>
    </cofactor>
    <cofactor evidence="8">
        <name>Fe(3+)</name>
        <dbReference type="ChEBI" id="CHEBI:29034"/>
    </cofactor>
    <text evidence="8">Binds 1 zinc or iron ion per subunit.</text>
</comment>
<evidence type="ECO:0000256" key="4">
    <source>
        <dbReference type="ARBA" id="ARBA00022801"/>
    </source>
</evidence>
<feature type="binding site" evidence="8">
    <location>
        <position position="330"/>
    </location>
    <ligand>
        <name>N-formimidoyl-L-glutamate</name>
        <dbReference type="ChEBI" id="CHEBI:58928"/>
    </ligand>
</feature>
<dbReference type="GO" id="GO:0005506">
    <property type="term" value="F:iron ion binding"/>
    <property type="evidence" value="ECO:0007669"/>
    <property type="project" value="UniProtKB-UniRule"/>
</dbReference>
<dbReference type="HAMAP" id="MF_00372">
    <property type="entry name" value="HutI"/>
    <property type="match status" value="1"/>
</dbReference>